<feature type="domain" description="Cytidyltransferase-like" evidence="3">
    <location>
        <begin position="12"/>
        <end position="106"/>
    </location>
</feature>
<dbReference type="NCBIfam" id="TIGR00125">
    <property type="entry name" value="cyt_tran_rel"/>
    <property type="match status" value="1"/>
</dbReference>
<gene>
    <name evidence="4" type="ORF">A2131_02260</name>
</gene>
<dbReference type="InterPro" id="IPR014729">
    <property type="entry name" value="Rossmann-like_a/b/a_fold"/>
</dbReference>
<evidence type="ECO:0000256" key="1">
    <source>
        <dbReference type="ARBA" id="ARBA00022679"/>
    </source>
</evidence>
<name>A0A1G2K254_9BACT</name>
<keyword evidence="1" id="KW-0808">Transferase</keyword>
<reference evidence="4 5" key="1">
    <citation type="journal article" date="2016" name="Nat. Commun.">
        <title>Thousands of microbial genomes shed light on interconnected biogeochemical processes in an aquifer system.</title>
        <authorList>
            <person name="Anantharaman K."/>
            <person name="Brown C.T."/>
            <person name="Hug L.A."/>
            <person name="Sharon I."/>
            <person name="Castelle C.J."/>
            <person name="Probst A.J."/>
            <person name="Thomas B.C."/>
            <person name="Singh A."/>
            <person name="Wilkins M.J."/>
            <person name="Karaoz U."/>
            <person name="Brodie E.L."/>
            <person name="Williams K.H."/>
            <person name="Hubbard S.S."/>
            <person name="Banfield J.F."/>
        </authorList>
    </citation>
    <scope>NUCLEOTIDE SEQUENCE [LARGE SCALE GENOMIC DNA]</scope>
</reference>
<organism evidence="4 5">
    <name type="scientific">Candidatus Sungbacteria bacterium GWC2_49_10</name>
    <dbReference type="NCBI Taxonomy" id="1802263"/>
    <lineage>
        <taxon>Bacteria</taxon>
        <taxon>Candidatus Sungiibacteriota</taxon>
    </lineage>
</organism>
<dbReference type="SUPFAM" id="SSF52374">
    <property type="entry name" value="Nucleotidylyl transferase"/>
    <property type="match status" value="1"/>
</dbReference>
<proteinExistence type="predicted"/>
<dbReference type="InterPro" id="IPR004821">
    <property type="entry name" value="Cyt_trans-like"/>
</dbReference>
<comment type="caution">
    <text evidence="4">The sequence shown here is derived from an EMBL/GenBank/DDBJ whole genome shotgun (WGS) entry which is preliminary data.</text>
</comment>
<evidence type="ECO:0000313" key="4">
    <source>
        <dbReference type="EMBL" id="OGZ93477.1"/>
    </source>
</evidence>
<evidence type="ECO:0000259" key="3">
    <source>
        <dbReference type="Pfam" id="PF01467"/>
    </source>
</evidence>
<dbReference type="EMBL" id="MHQB01000036">
    <property type="protein sequence ID" value="OGZ93477.1"/>
    <property type="molecule type" value="Genomic_DNA"/>
</dbReference>
<accession>A0A1G2K254</accession>
<evidence type="ECO:0000256" key="2">
    <source>
        <dbReference type="ARBA" id="ARBA00022695"/>
    </source>
</evidence>
<sequence length="145" mass="16581">MRTKKEIIICTSGGFDPVHVGHIRMFRHAKRLGDVHIVILNNDNWLMKKRGKVFMPERERKEILETLSCVDRVILTDHPKNPEDMSVCDALAKIRPHIFANGGDRTKENTPEKRVCKRLGIRPVYNVGGGKIRSSSELLKKYHAA</sequence>
<evidence type="ECO:0000313" key="5">
    <source>
        <dbReference type="Proteomes" id="UP000177392"/>
    </source>
</evidence>
<dbReference type="InterPro" id="IPR050385">
    <property type="entry name" value="Archaeal_FAD_synthase"/>
</dbReference>
<dbReference type="Pfam" id="PF01467">
    <property type="entry name" value="CTP_transf_like"/>
    <property type="match status" value="1"/>
</dbReference>
<keyword evidence="2" id="KW-0548">Nucleotidyltransferase</keyword>
<dbReference type="Gene3D" id="3.40.50.620">
    <property type="entry name" value="HUPs"/>
    <property type="match status" value="1"/>
</dbReference>
<protein>
    <recommendedName>
        <fullName evidence="3">Cytidyltransferase-like domain-containing protein</fullName>
    </recommendedName>
</protein>
<dbReference type="AlphaFoldDB" id="A0A1G2K254"/>
<dbReference type="GO" id="GO:0016779">
    <property type="term" value="F:nucleotidyltransferase activity"/>
    <property type="evidence" value="ECO:0007669"/>
    <property type="project" value="UniProtKB-KW"/>
</dbReference>
<dbReference type="Proteomes" id="UP000177392">
    <property type="component" value="Unassembled WGS sequence"/>
</dbReference>
<dbReference type="PANTHER" id="PTHR43793">
    <property type="entry name" value="FAD SYNTHASE"/>
    <property type="match status" value="1"/>
</dbReference>
<dbReference type="PANTHER" id="PTHR43793:SF1">
    <property type="entry name" value="FAD SYNTHASE"/>
    <property type="match status" value="1"/>
</dbReference>